<comment type="caution">
    <text evidence="4">The sequence shown here is derived from an EMBL/GenBank/DDBJ whole genome shotgun (WGS) entry which is preliminary data.</text>
</comment>
<dbReference type="CDD" id="cd13399">
    <property type="entry name" value="Slt35-like"/>
    <property type="match status" value="1"/>
</dbReference>
<dbReference type="InterPro" id="IPR043426">
    <property type="entry name" value="MltB-like"/>
</dbReference>
<dbReference type="InterPro" id="IPR031304">
    <property type="entry name" value="SLT_2"/>
</dbReference>
<accession>A0A0M2KEA7</accession>
<dbReference type="Pfam" id="PF01471">
    <property type="entry name" value="PG_binding_1"/>
    <property type="match status" value="1"/>
</dbReference>
<dbReference type="SUPFAM" id="SSF53955">
    <property type="entry name" value="Lysozyme-like"/>
    <property type="match status" value="1"/>
</dbReference>
<keyword evidence="1" id="KW-0732">Signal</keyword>
<dbReference type="Proteomes" id="UP000033924">
    <property type="component" value="Unassembled WGS sequence"/>
</dbReference>
<dbReference type="GO" id="GO:0008933">
    <property type="term" value="F:peptidoglycan lytic transglycosylase activity"/>
    <property type="evidence" value="ECO:0007669"/>
    <property type="project" value="TreeGrafter"/>
</dbReference>
<proteinExistence type="predicted"/>
<protein>
    <submittedName>
        <fullName evidence="4">Murein transglycosylase</fullName>
    </submittedName>
</protein>
<dbReference type="Gene3D" id="1.10.8.350">
    <property type="entry name" value="Bacterial muramidase"/>
    <property type="match status" value="1"/>
</dbReference>
<organism evidence="4 5">
    <name type="scientific">Erwinia tracheiphila</name>
    <dbReference type="NCBI Taxonomy" id="65700"/>
    <lineage>
        <taxon>Bacteria</taxon>
        <taxon>Pseudomonadati</taxon>
        <taxon>Pseudomonadota</taxon>
        <taxon>Gammaproteobacteria</taxon>
        <taxon>Enterobacterales</taxon>
        <taxon>Erwiniaceae</taxon>
        <taxon>Erwinia</taxon>
    </lineage>
</organism>
<gene>
    <name evidence="4" type="ORF">SY86_09105</name>
</gene>
<dbReference type="PANTHER" id="PTHR30163:SF8">
    <property type="entry name" value="LYTIC MUREIN TRANSGLYCOSYLASE"/>
    <property type="match status" value="1"/>
</dbReference>
<dbReference type="Pfam" id="PF13406">
    <property type="entry name" value="SLT_2"/>
    <property type="match status" value="1"/>
</dbReference>
<dbReference type="InterPro" id="IPR002477">
    <property type="entry name" value="Peptidoglycan-bd-like"/>
</dbReference>
<dbReference type="InterPro" id="IPR036365">
    <property type="entry name" value="PGBD-like_sf"/>
</dbReference>
<dbReference type="Gene3D" id="1.10.530.10">
    <property type="match status" value="1"/>
</dbReference>
<dbReference type="RefSeq" id="WP_040465738.1">
    <property type="nucleotide sequence ID" value="NZ_CP089932.1"/>
</dbReference>
<sequence length="435" mass="48872">MPNTKTRVSSMRSVAKLTLLLLGISFLSSCASATDKCQNIDSLLKSHGITDNTAPPPAPDKSFEQWKNTVRQEALSQGIRANIFDKAFSGLTPDIDIITNIQNQPEIVLPVWTYIEKRVTPENIAEGKKLINQYRKVTQRIYQRYQVDTSILFAFTAIESSYGTNIGDKSVIRSLATLDYYNYRRNFNRQNLIAALRIIQNGDVQPQQMKGSWAGAMGIPQFIPDSYLTYAVDFDGDNHPDIWKSFPDTLASVANYMQQARWKAGVPWGFEVNLPADFNYALSGMDNKKSIADWQTLGVKIATAREPLSFSSENASLLLPAGKNGPAFLVTDNFRAILRYNNEISYALTVGLLSDNYQRDTPILKHWPLQDTPLTRKDRLALQILLQEKQLYQGPIDGKIGPATTQAIRTYQQQKRVPADGYADHALLDSLRCHN</sequence>
<dbReference type="GO" id="GO:0009253">
    <property type="term" value="P:peptidoglycan catabolic process"/>
    <property type="evidence" value="ECO:0007669"/>
    <property type="project" value="TreeGrafter"/>
</dbReference>
<dbReference type="STRING" id="65700.SY86_09105"/>
<reference evidence="4 5" key="1">
    <citation type="submission" date="2015-01" db="EMBL/GenBank/DDBJ databases">
        <title>Erwinia tracheiphila.</title>
        <authorList>
            <person name="Shapiro L.R."/>
        </authorList>
    </citation>
    <scope>NUCLEOTIDE SEQUENCE [LARGE SCALE GENOMIC DNA]</scope>
    <source>
        <strain evidence="4 5">BuffGH</strain>
    </source>
</reference>
<dbReference type="Gene3D" id="1.10.101.10">
    <property type="entry name" value="PGBD-like superfamily/PGBD"/>
    <property type="match status" value="1"/>
</dbReference>
<evidence type="ECO:0000256" key="1">
    <source>
        <dbReference type="SAM" id="SignalP"/>
    </source>
</evidence>
<feature type="chain" id="PRO_5005635860" evidence="1">
    <location>
        <begin position="34"/>
        <end position="435"/>
    </location>
</feature>
<evidence type="ECO:0000259" key="3">
    <source>
        <dbReference type="Pfam" id="PF13406"/>
    </source>
</evidence>
<evidence type="ECO:0000313" key="5">
    <source>
        <dbReference type="Proteomes" id="UP000033924"/>
    </source>
</evidence>
<dbReference type="InterPro" id="IPR023346">
    <property type="entry name" value="Lysozyme-like_dom_sf"/>
</dbReference>
<dbReference type="NCBIfam" id="TIGR02283">
    <property type="entry name" value="MltB_2"/>
    <property type="match status" value="1"/>
</dbReference>
<keyword evidence="5" id="KW-1185">Reference proteome</keyword>
<dbReference type="SUPFAM" id="SSF47090">
    <property type="entry name" value="PGBD-like"/>
    <property type="match status" value="1"/>
</dbReference>
<dbReference type="PANTHER" id="PTHR30163">
    <property type="entry name" value="MEMBRANE-BOUND LYTIC MUREIN TRANSGLYCOSYLASE B"/>
    <property type="match status" value="1"/>
</dbReference>
<dbReference type="EMBL" id="JXNU01000003">
    <property type="protein sequence ID" value="KKF35553.1"/>
    <property type="molecule type" value="Genomic_DNA"/>
</dbReference>
<dbReference type="PATRIC" id="fig|65700.7.peg.2298"/>
<dbReference type="InterPro" id="IPR011970">
    <property type="entry name" value="MltB_2"/>
</dbReference>
<dbReference type="AlphaFoldDB" id="A0A0M2KEA7"/>
<name>A0A0M2KEA7_9GAMM</name>
<evidence type="ECO:0000259" key="2">
    <source>
        <dbReference type="Pfam" id="PF01471"/>
    </source>
</evidence>
<feature type="domain" description="Transglycosylase SLT" evidence="3">
    <location>
        <begin position="62"/>
        <end position="355"/>
    </location>
</feature>
<dbReference type="PROSITE" id="PS51257">
    <property type="entry name" value="PROKAR_LIPOPROTEIN"/>
    <property type="match status" value="1"/>
</dbReference>
<evidence type="ECO:0000313" key="4">
    <source>
        <dbReference type="EMBL" id="KKF35553.1"/>
    </source>
</evidence>
<feature type="domain" description="Peptidoglycan binding-like" evidence="2">
    <location>
        <begin position="376"/>
        <end position="431"/>
    </location>
</feature>
<feature type="signal peptide" evidence="1">
    <location>
        <begin position="1"/>
        <end position="33"/>
    </location>
</feature>
<dbReference type="InterPro" id="IPR036366">
    <property type="entry name" value="PGBDSf"/>
</dbReference>